<dbReference type="RefSeq" id="WP_024091714.1">
    <property type="nucleotide sequence ID" value="NC_023135.1"/>
</dbReference>
<dbReference type="InterPro" id="IPR050712">
    <property type="entry name" value="NAD(P)H-dep_reductase"/>
</dbReference>
<accession>V9VXY6</accession>
<dbReference type="Proteomes" id="UP000018780">
    <property type="component" value="Chromosome"/>
</dbReference>
<dbReference type="STRING" id="999552.METH_17790"/>
<dbReference type="SUPFAM" id="SSF52218">
    <property type="entry name" value="Flavoproteins"/>
    <property type="match status" value="1"/>
</dbReference>
<dbReference type="Gene3D" id="3.40.50.360">
    <property type="match status" value="1"/>
</dbReference>
<dbReference type="AlphaFoldDB" id="V9VXY6"/>
<dbReference type="KEGG" id="lmd:METH_17790"/>
<dbReference type="EMBL" id="CP006773">
    <property type="protein sequence ID" value="AHD02235.1"/>
    <property type="molecule type" value="Genomic_DNA"/>
</dbReference>
<dbReference type="PATRIC" id="fig|999552.6.peg.3534"/>
<proteinExistence type="predicted"/>
<dbReference type="Pfam" id="PF03358">
    <property type="entry name" value="FMN_red"/>
    <property type="match status" value="1"/>
</dbReference>
<dbReference type="GO" id="GO:0005829">
    <property type="term" value="C:cytosol"/>
    <property type="evidence" value="ECO:0007669"/>
    <property type="project" value="TreeGrafter"/>
</dbReference>
<gene>
    <name evidence="2" type="ORF">METH_17790</name>
</gene>
<dbReference type="GO" id="GO:0010181">
    <property type="term" value="F:FMN binding"/>
    <property type="evidence" value="ECO:0007669"/>
    <property type="project" value="TreeGrafter"/>
</dbReference>
<feature type="domain" description="NADPH-dependent FMN reductase-like" evidence="1">
    <location>
        <begin position="6"/>
        <end position="145"/>
    </location>
</feature>
<organism evidence="2 3">
    <name type="scientific">Leisingera methylohalidivorans DSM 14336</name>
    <dbReference type="NCBI Taxonomy" id="999552"/>
    <lineage>
        <taxon>Bacteria</taxon>
        <taxon>Pseudomonadati</taxon>
        <taxon>Pseudomonadota</taxon>
        <taxon>Alphaproteobacteria</taxon>
        <taxon>Rhodobacterales</taxon>
        <taxon>Roseobacteraceae</taxon>
        <taxon>Leisingera</taxon>
    </lineage>
</organism>
<evidence type="ECO:0000259" key="1">
    <source>
        <dbReference type="Pfam" id="PF03358"/>
    </source>
</evidence>
<dbReference type="PANTHER" id="PTHR30543:SF21">
    <property type="entry name" value="NAD(P)H-DEPENDENT FMN REDUCTASE LOT6"/>
    <property type="match status" value="1"/>
</dbReference>
<evidence type="ECO:0000313" key="3">
    <source>
        <dbReference type="Proteomes" id="UP000018780"/>
    </source>
</evidence>
<dbReference type="OrthoDB" id="9812295at2"/>
<protein>
    <submittedName>
        <fullName evidence="2">NADPH-dependent FMN reductase</fullName>
    </submittedName>
</protein>
<evidence type="ECO:0000313" key="2">
    <source>
        <dbReference type="EMBL" id="AHD02235.1"/>
    </source>
</evidence>
<name>V9VXY6_9RHOB</name>
<dbReference type="HOGENOM" id="CLU_055322_2_2_5"/>
<dbReference type="InterPro" id="IPR005025">
    <property type="entry name" value="FMN_Rdtase-like_dom"/>
</dbReference>
<reference evidence="2 3" key="1">
    <citation type="submission" date="2013-09" db="EMBL/GenBank/DDBJ databases">
        <authorList>
            <consortium name="DOE Joint Genome Institute"/>
            <person name="Klenk H.-P."/>
            <person name="Huntemann M."/>
            <person name="Han J."/>
            <person name="Chen A."/>
            <person name="Kyrpides N."/>
            <person name="Mavromatis K."/>
            <person name="Markowitz V."/>
            <person name="Palaniappan K."/>
            <person name="Ivanova N."/>
            <person name="Schaumberg A."/>
            <person name="Pati A."/>
            <person name="Liolios K."/>
            <person name="Nordberg H.P."/>
            <person name="Cantor M.N."/>
            <person name="Hua S.X."/>
            <person name="Woyke T."/>
        </authorList>
    </citation>
    <scope>NUCLEOTIDE SEQUENCE [LARGE SCALE GENOMIC DNA]</scope>
    <source>
        <strain evidence="2 3">DSM 14336</strain>
    </source>
</reference>
<sequence length="190" mass="21374">MLTLQIILGSIRQGRGGVSVARWFEEAARQDGRFNVEFVDLLELNLPMMDEPNHPRLAQYTHEHTRRFSELISRGDAYVFVSSEYNFGIPGALKNALDYLALEWAGKPMSVFSYGGISGAIRAAEDLRRTAVALNMVPLNHNIVAPLYTQQCDDEGRFSPNPVQADAAQDVLNALSEWGEMLRNRRQARH</sequence>
<keyword evidence="3" id="KW-1185">Reference proteome</keyword>
<dbReference type="GO" id="GO:0016491">
    <property type="term" value="F:oxidoreductase activity"/>
    <property type="evidence" value="ECO:0007669"/>
    <property type="project" value="InterPro"/>
</dbReference>
<dbReference type="PANTHER" id="PTHR30543">
    <property type="entry name" value="CHROMATE REDUCTASE"/>
    <property type="match status" value="1"/>
</dbReference>
<dbReference type="InterPro" id="IPR029039">
    <property type="entry name" value="Flavoprotein-like_sf"/>
</dbReference>